<evidence type="ECO:0000313" key="1">
    <source>
        <dbReference type="EMBL" id="KAG0444125.1"/>
    </source>
</evidence>
<accession>A0AC60QWN9</accession>
<dbReference type="EMBL" id="JABSTQ010002446">
    <property type="protein sequence ID" value="KAG0444125.1"/>
    <property type="molecule type" value="Genomic_DNA"/>
</dbReference>
<protein>
    <submittedName>
        <fullName evidence="1">Uncharacterized protein</fullName>
    </submittedName>
</protein>
<name>A0AC60QWN9_IXOPE</name>
<keyword evidence="2" id="KW-1185">Reference proteome</keyword>
<comment type="caution">
    <text evidence="1">The sequence shown here is derived from an EMBL/GenBank/DDBJ whole genome shotgun (WGS) entry which is preliminary data.</text>
</comment>
<reference evidence="1 2" key="1">
    <citation type="journal article" date="2020" name="Cell">
        <title>Large-Scale Comparative Analyses of Tick Genomes Elucidate Their Genetic Diversity and Vector Capacities.</title>
        <authorList>
            <consortium name="Tick Genome and Microbiome Consortium (TIGMIC)"/>
            <person name="Jia N."/>
            <person name="Wang J."/>
            <person name="Shi W."/>
            <person name="Du L."/>
            <person name="Sun Y."/>
            <person name="Zhan W."/>
            <person name="Jiang J.F."/>
            <person name="Wang Q."/>
            <person name="Zhang B."/>
            <person name="Ji P."/>
            <person name="Bell-Sakyi L."/>
            <person name="Cui X.M."/>
            <person name="Yuan T.T."/>
            <person name="Jiang B.G."/>
            <person name="Yang W.F."/>
            <person name="Lam T.T."/>
            <person name="Chang Q.C."/>
            <person name="Ding S.J."/>
            <person name="Wang X.J."/>
            <person name="Zhu J.G."/>
            <person name="Ruan X.D."/>
            <person name="Zhao L."/>
            <person name="Wei J.T."/>
            <person name="Ye R.Z."/>
            <person name="Que T.C."/>
            <person name="Du C.H."/>
            <person name="Zhou Y.H."/>
            <person name="Cheng J.X."/>
            <person name="Dai P.F."/>
            <person name="Guo W.B."/>
            <person name="Han X.H."/>
            <person name="Huang E.J."/>
            <person name="Li L.F."/>
            <person name="Wei W."/>
            <person name="Gao Y.C."/>
            <person name="Liu J.Z."/>
            <person name="Shao H.Z."/>
            <person name="Wang X."/>
            <person name="Wang C.C."/>
            <person name="Yang T.C."/>
            <person name="Huo Q.B."/>
            <person name="Li W."/>
            <person name="Chen H.Y."/>
            <person name="Chen S.E."/>
            <person name="Zhou L.G."/>
            <person name="Ni X.B."/>
            <person name="Tian J.H."/>
            <person name="Sheng Y."/>
            <person name="Liu T."/>
            <person name="Pan Y.S."/>
            <person name="Xia L.Y."/>
            <person name="Li J."/>
            <person name="Zhao F."/>
            <person name="Cao W.C."/>
        </authorList>
    </citation>
    <scope>NUCLEOTIDE SEQUENCE [LARGE SCALE GENOMIC DNA]</scope>
    <source>
        <strain evidence="1">Iper-2018</strain>
    </source>
</reference>
<dbReference type="Proteomes" id="UP000805193">
    <property type="component" value="Unassembled WGS sequence"/>
</dbReference>
<sequence length="219" mass="24121">MRTAKHPTLSTRTSPSRMSRNPLQSISGSPASGKDGVAYRLLKNLDDGSITARTQYFNRPHLESTGFFGDFMVGFRPNLSTQDVLLQLNEDVLGYAGTAQTREVLAFDFKGVLDNVLYDAILDGLSRARCERRTYTYVRSFLAARTPTLGLGDQRPDLIPLTAMGTLMGSILSPTLFNIAIAGSSVILNTIPRTHHAQYAYGEVQEVLRKAAETTQRYA</sequence>
<organism evidence="1 2">
    <name type="scientific">Ixodes persulcatus</name>
    <name type="common">Taiga tick</name>
    <dbReference type="NCBI Taxonomy" id="34615"/>
    <lineage>
        <taxon>Eukaryota</taxon>
        <taxon>Metazoa</taxon>
        <taxon>Ecdysozoa</taxon>
        <taxon>Arthropoda</taxon>
        <taxon>Chelicerata</taxon>
        <taxon>Arachnida</taxon>
        <taxon>Acari</taxon>
        <taxon>Parasitiformes</taxon>
        <taxon>Ixodida</taxon>
        <taxon>Ixodoidea</taxon>
        <taxon>Ixodidae</taxon>
        <taxon>Ixodinae</taxon>
        <taxon>Ixodes</taxon>
    </lineage>
</organism>
<gene>
    <name evidence="1" type="ORF">HPB47_014146</name>
</gene>
<proteinExistence type="predicted"/>
<evidence type="ECO:0000313" key="2">
    <source>
        <dbReference type="Proteomes" id="UP000805193"/>
    </source>
</evidence>